<evidence type="ECO:0000313" key="3">
    <source>
        <dbReference type="EMBL" id="KAJ8890767.1"/>
    </source>
</evidence>
<evidence type="ECO:0000256" key="1">
    <source>
        <dbReference type="SAM" id="MobiDB-lite"/>
    </source>
</evidence>
<dbReference type="InterPro" id="IPR050951">
    <property type="entry name" value="Retrovirus_Pol_polyprotein"/>
</dbReference>
<organism evidence="3 4">
    <name type="scientific">Dryococelus australis</name>
    <dbReference type="NCBI Taxonomy" id="614101"/>
    <lineage>
        <taxon>Eukaryota</taxon>
        <taxon>Metazoa</taxon>
        <taxon>Ecdysozoa</taxon>
        <taxon>Arthropoda</taxon>
        <taxon>Hexapoda</taxon>
        <taxon>Insecta</taxon>
        <taxon>Pterygota</taxon>
        <taxon>Neoptera</taxon>
        <taxon>Polyneoptera</taxon>
        <taxon>Phasmatodea</taxon>
        <taxon>Verophasmatodea</taxon>
        <taxon>Anareolatae</taxon>
        <taxon>Phasmatidae</taxon>
        <taxon>Eurycanthinae</taxon>
        <taxon>Dryococelus</taxon>
    </lineage>
</organism>
<evidence type="ECO:0000313" key="4">
    <source>
        <dbReference type="Proteomes" id="UP001159363"/>
    </source>
</evidence>
<name>A0ABQ9I2Q9_9NEOP</name>
<keyword evidence="4" id="KW-1185">Reference proteome</keyword>
<feature type="region of interest" description="Disordered" evidence="1">
    <location>
        <begin position="150"/>
        <end position="195"/>
    </location>
</feature>
<protein>
    <recommendedName>
        <fullName evidence="2">Integrase catalytic domain-containing protein</fullName>
    </recommendedName>
</protein>
<dbReference type="PROSITE" id="PS50994">
    <property type="entry name" value="INTEGRASE"/>
    <property type="match status" value="1"/>
</dbReference>
<feature type="compositionally biased region" description="Polar residues" evidence="1">
    <location>
        <begin position="150"/>
        <end position="167"/>
    </location>
</feature>
<reference evidence="3 4" key="1">
    <citation type="submission" date="2023-02" db="EMBL/GenBank/DDBJ databases">
        <title>LHISI_Scaffold_Assembly.</title>
        <authorList>
            <person name="Stuart O.P."/>
            <person name="Cleave R."/>
            <person name="Magrath M.J.L."/>
            <person name="Mikheyev A.S."/>
        </authorList>
    </citation>
    <scope>NUCLEOTIDE SEQUENCE [LARGE SCALE GENOMIC DNA]</scope>
    <source>
        <strain evidence="3">Daus_M_001</strain>
        <tissue evidence="3">Leg muscle</tissue>
    </source>
</reference>
<dbReference type="SUPFAM" id="SSF53098">
    <property type="entry name" value="Ribonuclease H-like"/>
    <property type="match status" value="1"/>
</dbReference>
<dbReference type="PANTHER" id="PTHR37984">
    <property type="entry name" value="PROTEIN CBG26694"/>
    <property type="match status" value="1"/>
</dbReference>
<dbReference type="Pfam" id="PF00665">
    <property type="entry name" value="rve"/>
    <property type="match status" value="1"/>
</dbReference>
<feature type="compositionally biased region" description="Basic and acidic residues" evidence="1">
    <location>
        <begin position="168"/>
        <end position="195"/>
    </location>
</feature>
<dbReference type="EMBL" id="JARBHB010000003">
    <property type="protein sequence ID" value="KAJ8890767.1"/>
    <property type="molecule type" value="Genomic_DNA"/>
</dbReference>
<sequence length="195" mass="22451">MELKHKQCLLIQDYYSRFLEVVTLDKTTSRAVIVRIKNIFARNGIPQMVQTDDSTQFTSLEFQKFAKEYGFSHRTSSPQFPQSIGEGSAHSKAGDRVWITNMRCNGKVQTVAEAPRSYMVVTEKGLLCRNRRQLIKVWEGTEEGKIGRQTTTVNKRGTVKISGSSNQNERDEQQDRSYEVGNPEDKRERERDIEI</sequence>
<dbReference type="InterPro" id="IPR012337">
    <property type="entry name" value="RNaseH-like_sf"/>
</dbReference>
<accession>A0ABQ9I2Q9</accession>
<comment type="caution">
    <text evidence="3">The sequence shown here is derived from an EMBL/GenBank/DDBJ whole genome shotgun (WGS) entry which is preliminary data.</text>
</comment>
<dbReference type="PANTHER" id="PTHR37984:SF5">
    <property type="entry name" value="PROTEIN NYNRIN-LIKE"/>
    <property type="match status" value="1"/>
</dbReference>
<dbReference type="InterPro" id="IPR001584">
    <property type="entry name" value="Integrase_cat-core"/>
</dbReference>
<dbReference type="Gene3D" id="3.30.420.10">
    <property type="entry name" value="Ribonuclease H-like superfamily/Ribonuclease H"/>
    <property type="match status" value="1"/>
</dbReference>
<dbReference type="InterPro" id="IPR036397">
    <property type="entry name" value="RNaseH_sf"/>
</dbReference>
<dbReference type="Proteomes" id="UP001159363">
    <property type="component" value="Chromosome 3"/>
</dbReference>
<evidence type="ECO:0000259" key="2">
    <source>
        <dbReference type="PROSITE" id="PS50994"/>
    </source>
</evidence>
<feature type="domain" description="Integrase catalytic" evidence="2">
    <location>
        <begin position="1"/>
        <end position="85"/>
    </location>
</feature>
<proteinExistence type="predicted"/>
<gene>
    <name evidence="3" type="ORF">PR048_010276</name>
</gene>